<sequence length="841" mass="94333">MLRLITQERRSESPTIRGMADGYDPQVIEAKWQALWADRGTYEVDNDDPRPHWYTLCMYPYPSGAAHMGHVRNYTFGDLIVRYRTMNGYAVLSPMGFDSFGLPAENAAIKTGRHPREFTDERIEQLRSSILRIGAVYDWRRQVTSHSPEYQRWTQWIFLKFLEAGLAYRRNAPVNWCPGCQTVLANEQVNADGSCDRSGDLVEKRDLEQWFFKITDYAQQLLDDLDGLDWPERVKTMQRNWIGRSEGAEFDMAVTDADGNPHADGLSIRVFTTRPDTSFGMTYSVMAPEHPMVTKIVSDERRSDVEAFVAIARKSSDVERMSSDGSLDKRGIFTGAHVRNPFTGKPVPVYLADYVLMGYGTGAIMAVPAEDQRDWDFAVAHDLPIVRTIAPPEGWDGEAFTGDGLHINSDWLDGMGKVDGIAAAIDFLEREGVGEGKVNFRLRDWLVSRQRFWGCPIPVVNCDACGMVPVPTEDLPVLAPDDVEFLPTGESPLQSHPDFQHTTCPSCNGPAIRETDTMDTFVDSSWYYLRFCEPWNNDAPFSTEAVNAWMPVDQYIGGVEHAILHLMYARFFTKALSDLGVAPKELREPFTRLFTQGMIRLDGDKMSKSKGNLVAPEEILDTDGADALRLAHLFVGPPQDDIDWEGVGIDGCSRFLNRVWRLSNGEIGQSPVDRDPVPADVDIERTTHRLIAKVSEDYERWSYNTAVAAFMEFTNDLYRYAQAAEGPRRETLEFALDSLMLLLAPMAPHITAEMWETRHGTHVHEQSWPVADVSLVAFDSVTMIVQVNGKVRDRIDVDASIDEAAAQALALASEKVQAHLGGVPPRKIIVRPPGLVNIVAG</sequence>
<proteinExistence type="inferred from homology"/>
<feature type="domain" description="Leucyl-tRNA synthetase editing" evidence="14">
    <location>
        <begin position="239"/>
        <end position="427"/>
    </location>
</feature>
<dbReference type="Pfam" id="PF13603">
    <property type="entry name" value="tRNA-synt_1_2"/>
    <property type="match status" value="1"/>
</dbReference>
<dbReference type="NCBIfam" id="TIGR00396">
    <property type="entry name" value="leuS_bact"/>
    <property type="match status" value="1"/>
</dbReference>
<evidence type="ECO:0000313" key="15">
    <source>
        <dbReference type="EMBL" id="CAB4603865.1"/>
    </source>
</evidence>
<evidence type="ECO:0000256" key="6">
    <source>
        <dbReference type="ARBA" id="ARBA00022840"/>
    </source>
</evidence>
<reference evidence="15" key="1">
    <citation type="submission" date="2020-05" db="EMBL/GenBank/DDBJ databases">
        <authorList>
            <person name="Chiriac C."/>
            <person name="Salcher M."/>
            <person name="Ghai R."/>
            <person name="Kavagutti S V."/>
        </authorList>
    </citation>
    <scope>NUCLEOTIDE SEQUENCE</scope>
</reference>
<evidence type="ECO:0000256" key="9">
    <source>
        <dbReference type="ARBA" id="ARBA00047469"/>
    </source>
</evidence>
<evidence type="ECO:0000259" key="14">
    <source>
        <dbReference type="Pfam" id="PF13603"/>
    </source>
</evidence>
<dbReference type="InterPro" id="IPR025709">
    <property type="entry name" value="Leu_tRNA-synth_edit"/>
</dbReference>
<dbReference type="GO" id="GO:0002161">
    <property type="term" value="F:aminoacyl-tRNA deacylase activity"/>
    <property type="evidence" value="ECO:0007669"/>
    <property type="project" value="InterPro"/>
</dbReference>
<feature type="region of interest" description="Disordered" evidence="10">
    <location>
        <begin position="1"/>
        <end position="20"/>
    </location>
</feature>
<dbReference type="GO" id="GO:0005829">
    <property type="term" value="C:cytosol"/>
    <property type="evidence" value="ECO:0007669"/>
    <property type="project" value="TreeGrafter"/>
</dbReference>
<feature type="compositionally biased region" description="Basic and acidic residues" evidence="10">
    <location>
        <begin position="1"/>
        <end position="12"/>
    </location>
</feature>
<feature type="domain" description="Methionyl/Valyl/Leucyl/Isoleucyl-tRNA synthetase anticodon-binding" evidence="12">
    <location>
        <begin position="683"/>
        <end position="803"/>
    </location>
</feature>
<name>A0A6J6GY36_9ZZZZ</name>
<evidence type="ECO:0000256" key="3">
    <source>
        <dbReference type="ARBA" id="ARBA00022490"/>
    </source>
</evidence>
<dbReference type="InterPro" id="IPR014729">
    <property type="entry name" value="Rossmann-like_a/b/a_fold"/>
</dbReference>
<evidence type="ECO:0000256" key="7">
    <source>
        <dbReference type="ARBA" id="ARBA00022917"/>
    </source>
</evidence>
<dbReference type="FunFam" id="3.40.50.620:FF:000003">
    <property type="entry name" value="Leucine--tRNA ligase"/>
    <property type="match status" value="1"/>
</dbReference>
<dbReference type="Gene3D" id="3.90.740.10">
    <property type="entry name" value="Valyl/Leucyl/Isoleucyl-tRNA synthetase, editing domain"/>
    <property type="match status" value="1"/>
</dbReference>
<comment type="catalytic activity">
    <reaction evidence="9">
        <text>tRNA(Leu) + L-leucine + ATP = L-leucyl-tRNA(Leu) + AMP + diphosphate</text>
        <dbReference type="Rhea" id="RHEA:11688"/>
        <dbReference type="Rhea" id="RHEA-COMP:9613"/>
        <dbReference type="Rhea" id="RHEA-COMP:9622"/>
        <dbReference type="ChEBI" id="CHEBI:30616"/>
        <dbReference type="ChEBI" id="CHEBI:33019"/>
        <dbReference type="ChEBI" id="CHEBI:57427"/>
        <dbReference type="ChEBI" id="CHEBI:78442"/>
        <dbReference type="ChEBI" id="CHEBI:78494"/>
        <dbReference type="ChEBI" id="CHEBI:456215"/>
        <dbReference type="EC" id="6.1.1.4"/>
    </reaction>
</comment>
<dbReference type="PANTHER" id="PTHR43740">
    <property type="entry name" value="LEUCYL-TRNA SYNTHETASE"/>
    <property type="match status" value="1"/>
</dbReference>
<dbReference type="CDD" id="cd07958">
    <property type="entry name" value="Anticodon_Ia_Leu_BEm"/>
    <property type="match status" value="1"/>
</dbReference>
<dbReference type="GO" id="GO:0004823">
    <property type="term" value="F:leucine-tRNA ligase activity"/>
    <property type="evidence" value="ECO:0007669"/>
    <property type="project" value="UniProtKB-EC"/>
</dbReference>
<dbReference type="AlphaFoldDB" id="A0A6J6GY36"/>
<evidence type="ECO:0000259" key="11">
    <source>
        <dbReference type="Pfam" id="PF00133"/>
    </source>
</evidence>
<feature type="domain" description="Aminoacyl-tRNA synthetase class Ia" evidence="11">
    <location>
        <begin position="443"/>
        <end position="644"/>
    </location>
</feature>
<keyword evidence="3" id="KW-0963">Cytoplasm</keyword>
<dbReference type="EC" id="6.1.1.4" evidence="2"/>
<evidence type="ECO:0000256" key="8">
    <source>
        <dbReference type="ARBA" id="ARBA00023146"/>
    </source>
</evidence>
<dbReference type="GO" id="GO:0005524">
    <property type="term" value="F:ATP binding"/>
    <property type="evidence" value="ECO:0007669"/>
    <property type="project" value="UniProtKB-KW"/>
</dbReference>
<evidence type="ECO:0000259" key="13">
    <source>
        <dbReference type="Pfam" id="PF09334"/>
    </source>
</evidence>
<dbReference type="Gene3D" id="3.40.50.620">
    <property type="entry name" value="HUPs"/>
    <property type="match status" value="2"/>
</dbReference>
<dbReference type="Pfam" id="PF08264">
    <property type="entry name" value="Anticodon_1"/>
    <property type="match status" value="1"/>
</dbReference>
<dbReference type="Pfam" id="PF09334">
    <property type="entry name" value="tRNA-synt_1g"/>
    <property type="match status" value="1"/>
</dbReference>
<dbReference type="InterPro" id="IPR002302">
    <property type="entry name" value="Leu-tRNA-ligase"/>
</dbReference>
<dbReference type="EMBL" id="CAEZUP010000018">
    <property type="protein sequence ID" value="CAB4603865.1"/>
    <property type="molecule type" value="Genomic_DNA"/>
</dbReference>
<dbReference type="Pfam" id="PF00133">
    <property type="entry name" value="tRNA-synt_1"/>
    <property type="match status" value="1"/>
</dbReference>
<dbReference type="InterPro" id="IPR002300">
    <property type="entry name" value="aa-tRNA-synth_Ia"/>
</dbReference>
<dbReference type="InterPro" id="IPR013155">
    <property type="entry name" value="M/V/L/I-tRNA-synth_anticd-bd"/>
</dbReference>
<evidence type="ECO:0000259" key="12">
    <source>
        <dbReference type="Pfam" id="PF08264"/>
    </source>
</evidence>
<dbReference type="InterPro" id="IPR015413">
    <property type="entry name" value="Methionyl/Leucyl_tRNA_Synth"/>
</dbReference>
<dbReference type="GO" id="GO:0006429">
    <property type="term" value="P:leucyl-tRNA aminoacylation"/>
    <property type="evidence" value="ECO:0007669"/>
    <property type="project" value="InterPro"/>
</dbReference>
<dbReference type="Gene3D" id="3.10.20.590">
    <property type="match status" value="1"/>
</dbReference>
<evidence type="ECO:0000256" key="10">
    <source>
        <dbReference type="SAM" id="MobiDB-lite"/>
    </source>
</evidence>
<evidence type="ECO:0000256" key="2">
    <source>
        <dbReference type="ARBA" id="ARBA00013164"/>
    </source>
</evidence>
<evidence type="ECO:0000256" key="4">
    <source>
        <dbReference type="ARBA" id="ARBA00022598"/>
    </source>
</evidence>
<dbReference type="FunFam" id="1.10.730.10:FF:000002">
    <property type="entry name" value="Leucine--tRNA ligase"/>
    <property type="match status" value="1"/>
</dbReference>
<accession>A0A6J6GY36</accession>
<gene>
    <name evidence="15" type="ORF">UFOPK1835_00628</name>
</gene>
<evidence type="ECO:0000256" key="1">
    <source>
        <dbReference type="ARBA" id="ARBA00005594"/>
    </source>
</evidence>
<dbReference type="InterPro" id="IPR009008">
    <property type="entry name" value="Val/Leu/Ile-tRNA-synth_edit"/>
</dbReference>
<keyword evidence="4" id="KW-0436">Ligase</keyword>
<keyword evidence="7" id="KW-0648">Protein biosynthesis</keyword>
<dbReference type="PRINTS" id="PR00985">
    <property type="entry name" value="TRNASYNTHLEU"/>
</dbReference>
<dbReference type="SUPFAM" id="SSF47323">
    <property type="entry name" value="Anticodon-binding domain of a subclass of class I aminoacyl-tRNA synthetases"/>
    <property type="match status" value="1"/>
</dbReference>
<comment type="similarity">
    <text evidence="1">Belongs to the class-I aminoacyl-tRNA synthetase family.</text>
</comment>
<dbReference type="SUPFAM" id="SSF52374">
    <property type="entry name" value="Nucleotidylyl transferase"/>
    <property type="match status" value="1"/>
</dbReference>
<dbReference type="SUPFAM" id="SSF50677">
    <property type="entry name" value="ValRS/IleRS/LeuRS editing domain"/>
    <property type="match status" value="1"/>
</dbReference>
<keyword evidence="6" id="KW-0067">ATP-binding</keyword>
<dbReference type="Gene3D" id="1.10.730.10">
    <property type="entry name" value="Isoleucyl-tRNA Synthetase, Domain 1"/>
    <property type="match status" value="2"/>
</dbReference>
<protein>
    <recommendedName>
        <fullName evidence="2">leucine--tRNA ligase</fullName>
        <ecNumber evidence="2">6.1.1.4</ecNumber>
    </recommendedName>
</protein>
<evidence type="ECO:0000256" key="5">
    <source>
        <dbReference type="ARBA" id="ARBA00022741"/>
    </source>
</evidence>
<dbReference type="PANTHER" id="PTHR43740:SF2">
    <property type="entry name" value="LEUCINE--TRNA LIGASE, MITOCHONDRIAL"/>
    <property type="match status" value="1"/>
</dbReference>
<feature type="domain" description="Methionyl/Leucyl tRNA synthetase" evidence="13">
    <location>
        <begin position="57"/>
        <end position="203"/>
    </location>
</feature>
<dbReference type="InterPro" id="IPR009080">
    <property type="entry name" value="tRNAsynth_Ia_anticodon-bd"/>
</dbReference>
<keyword evidence="8" id="KW-0030">Aminoacyl-tRNA synthetase</keyword>
<dbReference type="CDD" id="cd00812">
    <property type="entry name" value="LeuRS_core"/>
    <property type="match status" value="1"/>
</dbReference>
<organism evidence="15">
    <name type="scientific">freshwater metagenome</name>
    <dbReference type="NCBI Taxonomy" id="449393"/>
    <lineage>
        <taxon>unclassified sequences</taxon>
        <taxon>metagenomes</taxon>
        <taxon>ecological metagenomes</taxon>
    </lineage>
</organism>
<keyword evidence="5" id="KW-0547">Nucleotide-binding</keyword>
<dbReference type="FunFam" id="3.40.50.620:FF:000056">
    <property type="entry name" value="Leucine--tRNA ligase"/>
    <property type="match status" value="1"/>
</dbReference>
<dbReference type="HAMAP" id="MF_00049_B">
    <property type="entry name" value="Leu_tRNA_synth_B"/>
    <property type="match status" value="1"/>
</dbReference>